<dbReference type="AlphaFoldDB" id="A0A132UAA4"/>
<organism evidence="1 2">
    <name type="scientific">Paenibacillus riograndensis</name>
    <dbReference type="NCBI Taxonomy" id="483937"/>
    <lineage>
        <taxon>Bacteria</taxon>
        <taxon>Bacillati</taxon>
        <taxon>Bacillota</taxon>
        <taxon>Bacilli</taxon>
        <taxon>Bacillales</taxon>
        <taxon>Paenibacillaceae</taxon>
        <taxon>Paenibacillus</taxon>
        <taxon>Paenibacillus sonchi group</taxon>
    </lineage>
</organism>
<name>A0A132UAA4_9BACL</name>
<reference evidence="1 2" key="1">
    <citation type="submission" date="2015-08" db="EMBL/GenBank/DDBJ databases">
        <title>Genomes of Paenibacillus riograndensis.</title>
        <authorList>
            <person name="Sant'Anna F.H."/>
            <person name="Souza R."/>
            <person name="Ambrosini A."/>
            <person name="Bach E."/>
            <person name="Fernandes G."/>
            <person name="Balsanelli E."/>
            <person name="Baura V.A."/>
            <person name="Pedrosa F.O."/>
            <person name="Souza E.M."/>
            <person name="Passaglia L."/>
        </authorList>
    </citation>
    <scope>NUCLEOTIDE SEQUENCE [LARGE SCALE GENOMIC DNA]</scope>
    <source>
        <strain evidence="1 2">CAS34</strain>
    </source>
</reference>
<gene>
    <name evidence="1" type="ORF">AMQ84_02995</name>
</gene>
<dbReference type="EMBL" id="LIRB01000097">
    <property type="protein sequence ID" value="KWX80607.1"/>
    <property type="molecule type" value="Genomic_DNA"/>
</dbReference>
<proteinExistence type="predicted"/>
<protein>
    <submittedName>
        <fullName evidence="1">Uncharacterized protein</fullName>
    </submittedName>
</protein>
<comment type="caution">
    <text evidence="1">The sequence shown here is derived from an EMBL/GenBank/DDBJ whole genome shotgun (WGS) entry which is preliminary data.</text>
</comment>
<evidence type="ECO:0000313" key="1">
    <source>
        <dbReference type="EMBL" id="KWX80607.1"/>
    </source>
</evidence>
<evidence type="ECO:0000313" key="2">
    <source>
        <dbReference type="Proteomes" id="UP000070475"/>
    </source>
</evidence>
<keyword evidence="2" id="KW-1185">Reference proteome</keyword>
<sequence>MFCTLKSGIQLYEVQQNEILRWNLSDLLHKVQSLQAPAPLFELNCITAPGSNFTGFRRISDGQAAEGFNILKESIGWVRKAAIQLML</sequence>
<dbReference type="PATRIC" id="fig|483937.3.peg.5466"/>
<accession>A0A132UAA4</accession>
<dbReference type="Proteomes" id="UP000070475">
    <property type="component" value="Unassembled WGS sequence"/>
</dbReference>